<reference evidence="2 3" key="1">
    <citation type="submission" date="2019-12" db="EMBL/GenBank/DDBJ databases">
        <title>Shewanella insulae sp. nov., isolated from a tidal flat.</title>
        <authorList>
            <person name="Yoon J.-H."/>
        </authorList>
    </citation>
    <scope>NUCLEOTIDE SEQUENCE [LARGE SCALE GENOMIC DNA]</scope>
    <source>
        <strain evidence="2 3">JBTF-M18</strain>
    </source>
</reference>
<evidence type="ECO:0000313" key="2">
    <source>
        <dbReference type="EMBL" id="MXR67805.1"/>
    </source>
</evidence>
<dbReference type="Proteomes" id="UP000474778">
    <property type="component" value="Unassembled WGS sequence"/>
</dbReference>
<accession>A0A6L7HUE8</accession>
<dbReference type="SUPFAM" id="SSF110087">
    <property type="entry name" value="DR1885-like metal-binding protein"/>
    <property type="match status" value="1"/>
</dbReference>
<dbReference type="RefSeq" id="WP_160793793.1">
    <property type="nucleotide sequence ID" value="NZ_WRPA01000002.1"/>
</dbReference>
<feature type="signal peptide" evidence="1">
    <location>
        <begin position="1"/>
        <end position="20"/>
    </location>
</feature>
<sequence>MKARFCLFVLLSSWIGAAHASELMVHDAWIRGMPPTSRVVPVYLSLHNPSDKSLVLKAISSPRGSVELHQTLMENEVMRMQGVEAIQIPPHGMVKLTPGGYHGMMSGFKAGVPALGEEVALTLTLEGGETLSVTAKVTAQGEAQDHSMHMHH</sequence>
<evidence type="ECO:0000256" key="1">
    <source>
        <dbReference type="SAM" id="SignalP"/>
    </source>
</evidence>
<dbReference type="EMBL" id="WRPA01000002">
    <property type="protein sequence ID" value="MXR67805.1"/>
    <property type="molecule type" value="Genomic_DNA"/>
</dbReference>
<dbReference type="Gene3D" id="2.60.40.1890">
    <property type="entry name" value="PCu(A)C copper chaperone"/>
    <property type="match status" value="1"/>
</dbReference>
<dbReference type="Pfam" id="PF04314">
    <property type="entry name" value="PCuAC"/>
    <property type="match status" value="1"/>
</dbReference>
<keyword evidence="3" id="KW-1185">Reference proteome</keyword>
<dbReference type="AlphaFoldDB" id="A0A6L7HUE8"/>
<feature type="chain" id="PRO_5026786148" evidence="1">
    <location>
        <begin position="21"/>
        <end position="152"/>
    </location>
</feature>
<evidence type="ECO:0000313" key="3">
    <source>
        <dbReference type="Proteomes" id="UP000474778"/>
    </source>
</evidence>
<organism evidence="2 3">
    <name type="scientific">Shewanella insulae</name>
    <dbReference type="NCBI Taxonomy" id="2681496"/>
    <lineage>
        <taxon>Bacteria</taxon>
        <taxon>Pseudomonadati</taxon>
        <taxon>Pseudomonadota</taxon>
        <taxon>Gammaproteobacteria</taxon>
        <taxon>Alteromonadales</taxon>
        <taxon>Shewanellaceae</taxon>
        <taxon>Shewanella</taxon>
    </lineage>
</organism>
<dbReference type="PANTHER" id="PTHR36302">
    <property type="entry name" value="BLR7088 PROTEIN"/>
    <property type="match status" value="1"/>
</dbReference>
<protein>
    <submittedName>
        <fullName evidence="2">Copper chaperone PCu(A)C</fullName>
    </submittedName>
</protein>
<comment type="caution">
    <text evidence="2">The sequence shown here is derived from an EMBL/GenBank/DDBJ whole genome shotgun (WGS) entry which is preliminary data.</text>
</comment>
<dbReference type="InterPro" id="IPR036182">
    <property type="entry name" value="PCuAC_sf"/>
</dbReference>
<gene>
    <name evidence="2" type="ORF">GNT65_03855</name>
</gene>
<proteinExistence type="predicted"/>
<name>A0A6L7HUE8_9GAMM</name>
<dbReference type="PANTHER" id="PTHR36302:SF1">
    <property type="entry name" value="COPPER CHAPERONE PCU(A)C"/>
    <property type="match status" value="1"/>
</dbReference>
<dbReference type="InterPro" id="IPR007410">
    <property type="entry name" value="LpqE-like"/>
</dbReference>
<keyword evidence="1" id="KW-0732">Signal</keyword>
<dbReference type="InterPro" id="IPR058248">
    <property type="entry name" value="Lxx211020-like"/>
</dbReference>